<comment type="caution">
    <text evidence="2">The sequence shown here is derived from an EMBL/GenBank/DDBJ whole genome shotgun (WGS) entry which is preliminary data.</text>
</comment>
<feature type="region of interest" description="Disordered" evidence="1">
    <location>
        <begin position="469"/>
        <end position="497"/>
    </location>
</feature>
<dbReference type="InParanoid" id="A0A1V9WYV9"/>
<dbReference type="AlphaFoldDB" id="A0A1V9WYV9"/>
<organism evidence="2 3">
    <name type="scientific">Tropilaelaps mercedesae</name>
    <dbReference type="NCBI Taxonomy" id="418985"/>
    <lineage>
        <taxon>Eukaryota</taxon>
        <taxon>Metazoa</taxon>
        <taxon>Ecdysozoa</taxon>
        <taxon>Arthropoda</taxon>
        <taxon>Chelicerata</taxon>
        <taxon>Arachnida</taxon>
        <taxon>Acari</taxon>
        <taxon>Parasitiformes</taxon>
        <taxon>Mesostigmata</taxon>
        <taxon>Gamasina</taxon>
        <taxon>Dermanyssoidea</taxon>
        <taxon>Laelapidae</taxon>
        <taxon>Tropilaelaps</taxon>
    </lineage>
</organism>
<proteinExistence type="predicted"/>
<feature type="compositionally biased region" description="Polar residues" evidence="1">
    <location>
        <begin position="706"/>
        <end position="715"/>
    </location>
</feature>
<feature type="region of interest" description="Disordered" evidence="1">
    <location>
        <begin position="124"/>
        <end position="180"/>
    </location>
</feature>
<sequence>MARVNVYVDSKLQRLRAMTKVRELSPNMNVLLPSEVARLVLGYLGSTKCTGARAKFLEECPHLREYVYLLENGQEYPTTIFGRNLAHYLNIGYQYTQYISACGDPLKYPFASYFAAYTNRPTGVPFGEPSGQESPAQPSSSLRNGTPLTSPRTTSVPYRTPRGAGWPSASPAERDRRSPADSIIDVTTVTEPPSSESQFQPCAMVPAGVTGVQSSDRPVNEVSIQTEDLFSAATEQAMLEFMRKQQGQLSTLHARSDSITNTALRNVLLPRPCSTPLQDEQNLRRNELPVIGTGGTSTLSIGTVTPSKETTRVSALVTAVAEKVTDSESHRSQQTLVSSGEHKNAKGPFTTVVAAADGPPVDPTRAALLSPSGGLPAEQVELSTGSQLASSVVARCASPKRKTIAPKKRSLVAPSELSTGPPSPPKYVAGSTTRRMFDEFVETQLAEKLAESINEAALNVSANESLSAFAPGGSDGSNSRTANQNRSSRSVLAQDSNSASHSLVYQNEFLDLAISKALADPVVEELAQYMALKTTSGDLDTPTGTPIKEPTLHTPFKQIAEEASTEPIFIEDLRPTQEALPAPKALSNKLPSPASGTTERTSCAAEARSVVLQPGHYIQLSSGFISVTAGATLTARARTAAPAVASSCTSVLATGPTPSVVPLTVSAAFSGAPDPMKIVVNSSPVKACLQAPPVLRNAPRKPSPKISPSDSTTLITLEEATRSESDEGSRKASRSQMPQTETPPKVIASATIITAASTASAAASTASAAASTASASTASVRNGSAPAKKSTTSSHIRALDFDGLAECAARYPNLYRNVNIYESTSAPPLKTLPKTRLIRSRKRKPSNMVCKSPKALKRAAEKGSIEQTDTATGSERTDPGGVPVTLSVFNVPTAIVSIPDEVKEVPDGDSDGNKPLPEAGSTRNGSRQCNADSPGKPKRRQAIMVDVAPPQRRTAPVRVASSRARPLQAGRTAKDDSGAGHSATTANGPATASSSEFVLPTTPVKASASANSSSRAPLPLTSIKGRISIGKMQELQEAARRVAKAADTRRTSPSSRTGTPTAASVVRRTPELRAIAPKGVSRRASAGTQNQTGKSISVEVPTSRLPPIAPKPVAESDPSSRERPVSTTASRISSGIGVSLAPAPVAIPSQDPKHSQTVSLLVRPPAAAPPVATRAASENNIAPNGFDISTLLDLVHKSNTSTKPTPQSKT</sequence>
<feature type="region of interest" description="Disordered" evidence="1">
    <location>
        <begin position="691"/>
        <end position="745"/>
    </location>
</feature>
<name>A0A1V9WYV9_9ACAR</name>
<feature type="compositionally biased region" description="Polar residues" evidence="1">
    <location>
        <begin position="982"/>
        <end position="996"/>
    </location>
</feature>
<protein>
    <submittedName>
        <fullName evidence="2">Uncharacterized protein</fullName>
    </submittedName>
</protein>
<feature type="compositionally biased region" description="Basic and acidic residues" evidence="1">
    <location>
        <begin position="1040"/>
        <end position="1050"/>
    </location>
</feature>
<feature type="compositionally biased region" description="Low complexity" evidence="1">
    <location>
        <begin position="1051"/>
        <end position="1064"/>
    </location>
</feature>
<evidence type="ECO:0000313" key="2">
    <source>
        <dbReference type="EMBL" id="OQR66418.1"/>
    </source>
</evidence>
<dbReference type="EMBL" id="MNPL01032558">
    <property type="protein sequence ID" value="OQR66418.1"/>
    <property type="molecule type" value="Genomic_DNA"/>
</dbReference>
<feature type="compositionally biased region" description="Polar residues" evidence="1">
    <location>
        <begin position="131"/>
        <end position="157"/>
    </location>
</feature>
<dbReference type="Proteomes" id="UP000192247">
    <property type="component" value="Unassembled WGS sequence"/>
</dbReference>
<feature type="compositionally biased region" description="Basic and acidic residues" evidence="1">
    <location>
        <begin position="719"/>
        <end position="730"/>
    </location>
</feature>
<feature type="compositionally biased region" description="Polar residues" evidence="1">
    <location>
        <begin position="1086"/>
        <end position="1095"/>
    </location>
</feature>
<feature type="compositionally biased region" description="Polar residues" evidence="1">
    <location>
        <begin position="865"/>
        <end position="874"/>
    </location>
</feature>
<feature type="region of interest" description="Disordered" evidence="1">
    <location>
        <begin position="1040"/>
        <end position="1133"/>
    </location>
</feature>
<gene>
    <name evidence="2" type="ORF">BIW11_14172</name>
</gene>
<evidence type="ECO:0000256" key="1">
    <source>
        <dbReference type="SAM" id="MobiDB-lite"/>
    </source>
</evidence>
<feature type="region of interest" description="Disordered" evidence="1">
    <location>
        <begin position="771"/>
        <end position="795"/>
    </location>
</feature>
<feature type="compositionally biased region" description="Polar residues" evidence="1">
    <location>
        <begin position="921"/>
        <end position="931"/>
    </location>
</feature>
<dbReference type="STRING" id="418985.A0A1V9WYV9"/>
<dbReference type="OrthoDB" id="6287635at2759"/>
<evidence type="ECO:0000313" key="3">
    <source>
        <dbReference type="Proteomes" id="UP000192247"/>
    </source>
</evidence>
<feature type="compositionally biased region" description="Polar residues" evidence="1">
    <location>
        <begin position="476"/>
        <end position="497"/>
    </location>
</feature>
<keyword evidence="3" id="KW-1185">Reference proteome</keyword>
<feature type="region of interest" description="Disordered" evidence="1">
    <location>
        <begin position="403"/>
        <end position="428"/>
    </location>
</feature>
<feature type="region of interest" description="Disordered" evidence="1">
    <location>
        <begin position="899"/>
        <end position="996"/>
    </location>
</feature>
<reference evidence="2 3" key="1">
    <citation type="journal article" date="2017" name="Gigascience">
        <title>Draft genome of the honey bee ectoparasitic mite, Tropilaelaps mercedesae, is shaped by the parasitic life history.</title>
        <authorList>
            <person name="Dong X."/>
            <person name="Armstrong S.D."/>
            <person name="Xia D."/>
            <person name="Makepeace B.L."/>
            <person name="Darby A.C."/>
            <person name="Kadowaki T."/>
        </authorList>
    </citation>
    <scope>NUCLEOTIDE SEQUENCE [LARGE SCALE GENOMIC DNA]</scope>
    <source>
        <strain evidence="2">Wuxi-XJTLU</strain>
    </source>
</reference>
<feature type="region of interest" description="Disordered" evidence="1">
    <location>
        <begin position="840"/>
        <end position="882"/>
    </location>
</feature>
<accession>A0A1V9WYV9</accession>